<keyword evidence="3" id="KW-0411">Iron-sulfur</keyword>
<evidence type="ECO:0000313" key="6">
    <source>
        <dbReference type="Proteomes" id="UP000184604"/>
    </source>
</evidence>
<proteinExistence type="predicted"/>
<dbReference type="Gene3D" id="3.30.70.20">
    <property type="match status" value="1"/>
</dbReference>
<dbReference type="InterPro" id="IPR002586">
    <property type="entry name" value="CobQ/CobB/MinD/ParA_Nub-bd_dom"/>
</dbReference>
<evidence type="ECO:0000256" key="3">
    <source>
        <dbReference type="ARBA" id="ARBA00023014"/>
    </source>
</evidence>
<dbReference type="PANTHER" id="PTHR43063:SF1">
    <property type="entry name" value="4FE-4S CLUSTER CONTAINING PARA FAMILY ATPASE PROTEIN"/>
    <property type="match status" value="1"/>
</dbReference>
<dbReference type="Pfam" id="PF01656">
    <property type="entry name" value="CbiA"/>
    <property type="match status" value="1"/>
</dbReference>
<dbReference type="EMBL" id="CP018335">
    <property type="protein sequence ID" value="APM38009.1"/>
    <property type="molecule type" value="Genomic_DNA"/>
</dbReference>
<evidence type="ECO:0000256" key="1">
    <source>
        <dbReference type="ARBA" id="ARBA00022723"/>
    </source>
</evidence>
<keyword evidence="1" id="KW-0479">Metal-binding</keyword>
<accession>A0A1L5F4S3</accession>
<feature type="domain" description="4Fe-4S ferredoxin-type" evidence="4">
    <location>
        <begin position="87"/>
        <end position="114"/>
    </location>
</feature>
<dbReference type="GO" id="GO:0051536">
    <property type="term" value="F:iron-sulfur cluster binding"/>
    <property type="evidence" value="ECO:0007669"/>
    <property type="project" value="UniProtKB-KW"/>
</dbReference>
<dbReference type="OrthoDB" id="9778602at2"/>
<dbReference type="RefSeq" id="WP_073537704.1">
    <property type="nucleotide sequence ID" value="NZ_CP018335.1"/>
</dbReference>
<dbReference type="Gene3D" id="3.40.50.300">
    <property type="entry name" value="P-loop containing nucleotide triphosphate hydrolases"/>
    <property type="match status" value="1"/>
</dbReference>
<dbReference type="Proteomes" id="UP000184604">
    <property type="component" value="Chromosome"/>
</dbReference>
<dbReference type="SUPFAM" id="SSF52540">
    <property type="entry name" value="P-loop containing nucleoside triphosphate hydrolases"/>
    <property type="match status" value="1"/>
</dbReference>
<dbReference type="PROSITE" id="PS51379">
    <property type="entry name" value="4FE4S_FER_2"/>
    <property type="match status" value="2"/>
</dbReference>
<protein>
    <submittedName>
        <fullName evidence="5">(4Fe-4S)-binding protein</fullName>
    </submittedName>
</protein>
<dbReference type="PROSITE" id="PS00198">
    <property type="entry name" value="4FE4S_FER_1"/>
    <property type="match status" value="1"/>
</dbReference>
<name>A0A1L5F4S3_CLOKL</name>
<dbReference type="InterPro" id="IPR027417">
    <property type="entry name" value="P-loop_NTPase"/>
</dbReference>
<feature type="domain" description="4Fe-4S ferredoxin-type" evidence="4">
    <location>
        <begin position="56"/>
        <end position="86"/>
    </location>
</feature>
<dbReference type="Pfam" id="PF00037">
    <property type="entry name" value="Fer4"/>
    <property type="match status" value="1"/>
</dbReference>
<gene>
    <name evidence="5" type="ORF">BS101_04305</name>
</gene>
<evidence type="ECO:0000256" key="2">
    <source>
        <dbReference type="ARBA" id="ARBA00023004"/>
    </source>
</evidence>
<reference evidence="5 6" key="1">
    <citation type="submission" date="2016-12" db="EMBL/GenBank/DDBJ databases">
        <title>Complete genome sequence of Clostridium kluyveri JZZ isolated from the pit mud of a Chinese flavor liquor-making factory.</title>
        <authorList>
            <person name="Wang Y."/>
        </authorList>
    </citation>
    <scope>NUCLEOTIDE SEQUENCE [LARGE SCALE GENOMIC DNA]</scope>
    <source>
        <strain evidence="5 6">JZZ</strain>
    </source>
</reference>
<dbReference type="InterPro" id="IPR017900">
    <property type="entry name" value="4Fe4S_Fe_S_CS"/>
</dbReference>
<dbReference type="InterPro" id="IPR017896">
    <property type="entry name" value="4Fe4S_Fe-S-bd"/>
</dbReference>
<keyword evidence="2" id="KW-0408">Iron</keyword>
<evidence type="ECO:0000259" key="4">
    <source>
        <dbReference type="PROSITE" id="PS51379"/>
    </source>
</evidence>
<organism evidence="5 6">
    <name type="scientific">Clostridium kluyveri</name>
    <dbReference type="NCBI Taxonomy" id="1534"/>
    <lineage>
        <taxon>Bacteria</taxon>
        <taxon>Bacillati</taxon>
        <taxon>Bacillota</taxon>
        <taxon>Clostridia</taxon>
        <taxon>Eubacteriales</taxon>
        <taxon>Clostridiaceae</taxon>
        <taxon>Clostridium</taxon>
    </lineage>
</organism>
<evidence type="ECO:0000313" key="5">
    <source>
        <dbReference type="EMBL" id="APM38009.1"/>
    </source>
</evidence>
<sequence>MNIAVLSGKGGTGKTTVSTNIALALKASYVDCDVEEPNGFLFLKPHIEKTEQVKVEYPFIDDEKCISCGLCVEVCEFNALAKVRDDIILFQKLCHGCGACKIICKQDALSYRYRNTGKIEKGYAQNIECVRGVLDVGEPMAVPVIKQLLENVPQGVNIIDCSPGTSCNVVNTMRYAKGAILVTEPTEFGFHDLKMAIEVVKIFNIPFGIIINKDNGEDNVIKKYCREKNVPLIGSIAYSKNIAEIYSKGEILYNNPEYKRAFDDMAEGVLEVLKWN</sequence>
<dbReference type="PANTHER" id="PTHR43063">
    <property type="entry name" value="4FE-4S CLUSTER CONTAINING PARA FAMILY ATPASE PROTEIN"/>
    <property type="match status" value="1"/>
</dbReference>
<dbReference type="AlphaFoldDB" id="A0A1L5F4S3"/>
<dbReference type="GO" id="GO:0046872">
    <property type="term" value="F:metal ion binding"/>
    <property type="evidence" value="ECO:0007669"/>
    <property type="project" value="UniProtKB-KW"/>
</dbReference>